<keyword evidence="5 8" id="KW-0812">Transmembrane</keyword>
<accession>A0ABZ0HQX8</accession>
<dbReference type="PANTHER" id="PTHR39342:SF1">
    <property type="entry name" value="UPF0283 MEMBRANE PROTEIN YCJF"/>
    <property type="match status" value="1"/>
</dbReference>
<evidence type="ECO:0000256" key="2">
    <source>
        <dbReference type="ARBA" id="ARBA00008255"/>
    </source>
</evidence>
<dbReference type="EMBL" id="CP136862">
    <property type="protein sequence ID" value="WOJ89305.1"/>
    <property type="molecule type" value="Genomic_DNA"/>
</dbReference>
<evidence type="ECO:0000256" key="5">
    <source>
        <dbReference type="ARBA" id="ARBA00022692"/>
    </source>
</evidence>
<sequence>MTLEKRRPPRAFRLDEMSLSFTGSPDDKPRGATVIETLIDPFEAEAAAAAAAADPDEVAVEVAQKKGIVARSLFSWSGVFWSSLGGLVSLGFGLQLTQLVDALFARAPTFGAIAVVLAGLAGVALFVLAGREIASVLRQRHIAELHIGLARAREKDDFKEARRLVRELSALYVARPETARARTQLRQLAHDIVDGRDLIDIAERTLIAPLDADVRQEIANAAKRVSMVTALAPRAIIDVVFVAAQAIRLIRRIAAIYGGRPGLLGFLKLLRSIVAHIAITGGMAAGDSLLQQFVGHGIAAKLSARLGEGVLNGLLTARVGLSAMAVCRPLPFSSGRAPGVSEVAPFLFSKTDAKG</sequence>
<dbReference type="Proteomes" id="UP001626536">
    <property type="component" value="Chromosome"/>
</dbReference>
<organism evidence="9 10">
    <name type="scientific">Methylocapsa polymorpha</name>
    <dbReference type="NCBI Taxonomy" id="3080828"/>
    <lineage>
        <taxon>Bacteria</taxon>
        <taxon>Pseudomonadati</taxon>
        <taxon>Pseudomonadota</taxon>
        <taxon>Alphaproteobacteria</taxon>
        <taxon>Hyphomicrobiales</taxon>
        <taxon>Beijerinckiaceae</taxon>
        <taxon>Methylocapsa</taxon>
    </lineage>
</organism>
<comment type="similarity">
    <text evidence="2">Belongs to the UPF0283 family.</text>
</comment>
<dbReference type="RefSeq" id="WP_407338748.1">
    <property type="nucleotide sequence ID" value="NZ_CP136862.1"/>
</dbReference>
<keyword evidence="3" id="KW-1003">Cell membrane</keyword>
<evidence type="ECO:0000256" key="8">
    <source>
        <dbReference type="SAM" id="Phobius"/>
    </source>
</evidence>
<proteinExistence type="inferred from homology"/>
<reference evidence="9 10" key="1">
    <citation type="submission" date="2023-10" db="EMBL/GenBank/DDBJ databases">
        <title>Novel methanotroph of the genus Methylocapsa from a subarctic wetland.</title>
        <authorList>
            <person name="Belova S.E."/>
            <person name="Oshkin I.Y."/>
            <person name="Miroshnikov K."/>
            <person name="Dedysh S.N."/>
        </authorList>
    </citation>
    <scope>NUCLEOTIDE SEQUENCE [LARGE SCALE GENOMIC DNA]</scope>
    <source>
        <strain evidence="9 10">RX1</strain>
    </source>
</reference>
<evidence type="ECO:0000256" key="7">
    <source>
        <dbReference type="ARBA" id="ARBA00023136"/>
    </source>
</evidence>
<keyword evidence="6 8" id="KW-1133">Transmembrane helix</keyword>
<name>A0ABZ0HQX8_9HYPH</name>
<gene>
    <name evidence="9" type="ORF">RZS28_16125</name>
</gene>
<evidence type="ECO:0000256" key="3">
    <source>
        <dbReference type="ARBA" id="ARBA00022475"/>
    </source>
</evidence>
<evidence type="ECO:0000256" key="6">
    <source>
        <dbReference type="ARBA" id="ARBA00022989"/>
    </source>
</evidence>
<evidence type="ECO:0000313" key="9">
    <source>
        <dbReference type="EMBL" id="WOJ89305.1"/>
    </source>
</evidence>
<dbReference type="InterPro" id="IPR006507">
    <property type="entry name" value="UPF0283"/>
</dbReference>
<evidence type="ECO:0000313" key="10">
    <source>
        <dbReference type="Proteomes" id="UP001626536"/>
    </source>
</evidence>
<dbReference type="InterPro" id="IPR021147">
    <property type="entry name" value="DUF697"/>
</dbReference>
<feature type="transmembrane region" description="Helical" evidence="8">
    <location>
        <begin position="73"/>
        <end position="97"/>
    </location>
</feature>
<evidence type="ECO:0000256" key="4">
    <source>
        <dbReference type="ARBA" id="ARBA00022519"/>
    </source>
</evidence>
<evidence type="ECO:0000256" key="1">
    <source>
        <dbReference type="ARBA" id="ARBA00004429"/>
    </source>
</evidence>
<keyword evidence="4" id="KW-0997">Cell inner membrane</keyword>
<keyword evidence="7 8" id="KW-0472">Membrane</keyword>
<dbReference type="PANTHER" id="PTHR39342">
    <property type="entry name" value="UPF0283 MEMBRANE PROTEIN YCJF"/>
    <property type="match status" value="1"/>
</dbReference>
<feature type="transmembrane region" description="Helical" evidence="8">
    <location>
        <begin position="109"/>
        <end position="130"/>
    </location>
</feature>
<dbReference type="Pfam" id="PF05128">
    <property type="entry name" value="DUF697"/>
    <property type="match status" value="1"/>
</dbReference>
<dbReference type="NCBIfam" id="TIGR01620">
    <property type="entry name" value="hyp_HI0043"/>
    <property type="match status" value="1"/>
</dbReference>
<protein>
    <submittedName>
        <fullName evidence="9">TIGR01620 family protein</fullName>
    </submittedName>
</protein>
<keyword evidence="10" id="KW-1185">Reference proteome</keyword>
<comment type="subcellular location">
    <subcellularLocation>
        <location evidence="1">Cell inner membrane</location>
        <topology evidence="1">Multi-pass membrane protein</topology>
    </subcellularLocation>
</comment>